<sequence length="46" mass="5085">MRCSLRKEDTDPDCDGGREHAEAIGICIDELVLEYLRGETMMIAAG</sequence>
<reference evidence="1 2" key="1">
    <citation type="submission" date="2024-10" db="EMBL/GenBank/DDBJ databases">
        <title>Updated reference genomes for cyclostephanoid diatoms.</title>
        <authorList>
            <person name="Roberts W.R."/>
            <person name="Alverson A.J."/>
        </authorList>
    </citation>
    <scope>NUCLEOTIDE SEQUENCE [LARGE SCALE GENOMIC DNA]</scope>
    <source>
        <strain evidence="1 2">AJA276-08</strain>
    </source>
</reference>
<dbReference type="Proteomes" id="UP001530315">
    <property type="component" value="Unassembled WGS sequence"/>
</dbReference>
<evidence type="ECO:0000313" key="1">
    <source>
        <dbReference type="EMBL" id="KAL3796913.1"/>
    </source>
</evidence>
<comment type="caution">
    <text evidence="1">The sequence shown here is derived from an EMBL/GenBank/DDBJ whole genome shotgun (WGS) entry which is preliminary data.</text>
</comment>
<evidence type="ECO:0000313" key="2">
    <source>
        <dbReference type="Proteomes" id="UP001530315"/>
    </source>
</evidence>
<proteinExistence type="predicted"/>
<protein>
    <submittedName>
        <fullName evidence="1">Uncharacterized protein</fullName>
    </submittedName>
</protein>
<accession>A0ABD3Q9A9</accession>
<dbReference type="AlphaFoldDB" id="A0ABD3Q9A9"/>
<dbReference type="EMBL" id="JALLAZ020000365">
    <property type="protein sequence ID" value="KAL3796913.1"/>
    <property type="molecule type" value="Genomic_DNA"/>
</dbReference>
<gene>
    <name evidence="1" type="ORF">ACHAW5_008357</name>
</gene>
<keyword evidence="2" id="KW-1185">Reference proteome</keyword>
<name>A0ABD3Q9A9_9STRA</name>
<organism evidence="1 2">
    <name type="scientific">Stephanodiscus triporus</name>
    <dbReference type="NCBI Taxonomy" id="2934178"/>
    <lineage>
        <taxon>Eukaryota</taxon>
        <taxon>Sar</taxon>
        <taxon>Stramenopiles</taxon>
        <taxon>Ochrophyta</taxon>
        <taxon>Bacillariophyta</taxon>
        <taxon>Coscinodiscophyceae</taxon>
        <taxon>Thalassiosirophycidae</taxon>
        <taxon>Stephanodiscales</taxon>
        <taxon>Stephanodiscaceae</taxon>
        <taxon>Stephanodiscus</taxon>
    </lineage>
</organism>